<dbReference type="Proteomes" id="UP000298325">
    <property type="component" value="Unassembled WGS sequence"/>
</dbReference>
<dbReference type="InterPro" id="IPR038695">
    <property type="entry name" value="Saro_0823-like_sf"/>
</dbReference>
<evidence type="ECO:0000313" key="2">
    <source>
        <dbReference type="Proteomes" id="UP000298325"/>
    </source>
</evidence>
<dbReference type="AlphaFoldDB" id="A0A4Z1BPG2"/>
<proteinExistence type="predicted"/>
<reference evidence="1 2" key="1">
    <citation type="submission" date="2019-04" db="EMBL/GenBank/DDBJ databases">
        <authorList>
            <person name="Park S."/>
            <person name="Yoon J.-H."/>
        </authorList>
    </citation>
    <scope>NUCLEOTIDE SEQUENCE [LARGE SCALE GENOMIC DNA]</scope>
    <source>
        <strain evidence="1 2">HJM-18</strain>
    </source>
</reference>
<dbReference type="Pfam" id="PF02643">
    <property type="entry name" value="DUF192"/>
    <property type="match status" value="1"/>
</dbReference>
<dbReference type="RefSeq" id="WP_135802252.1">
    <property type="nucleotide sequence ID" value="NZ_SRPF01000001.1"/>
</dbReference>
<gene>
    <name evidence="1" type="ORF">E5Q11_04935</name>
</gene>
<dbReference type="EMBL" id="SRPF01000001">
    <property type="protein sequence ID" value="TGN41867.1"/>
    <property type="molecule type" value="Genomic_DNA"/>
</dbReference>
<organism evidence="1 2">
    <name type="scientific">Marinobacter confluentis</name>
    <dbReference type="NCBI Taxonomy" id="1697557"/>
    <lineage>
        <taxon>Bacteria</taxon>
        <taxon>Pseudomonadati</taxon>
        <taxon>Pseudomonadota</taxon>
        <taxon>Gammaproteobacteria</taxon>
        <taxon>Pseudomonadales</taxon>
        <taxon>Marinobacteraceae</taxon>
        <taxon>Marinobacter</taxon>
    </lineage>
</organism>
<dbReference type="InterPro" id="IPR003795">
    <property type="entry name" value="DUF192"/>
</dbReference>
<keyword evidence="2" id="KW-1185">Reference proteome</keyword>
<name>A0A4Z1BPG2_9GAMM</name>
<accession>A0A4Z1BPG2</accession>
<evidence type="ECO:0000313" key="1">
    <source>
        <dbReference type="EMBL" id="TGN41867.1"/>
    </source>
</evidence>
<protein>
    <submittedName>
        <fullName evidence="1">DUF192 domain-containing protein</fullName>
    </submittedName>
</protein>
<dbReference type="Gene3D" id="2.60.120.1140">
    <property type="entry name" value="Protein of unknown function DUF192"/>
    <property type="match status" value="1"/>
</dbReference>
<dbReference type="OrthoDB" id="9813379at2"/>
<comment type="caution">
    <text evidence="1">The sequence shown here is derived from an EMBL/GenBank/DDBJ whole genome shotgun (WGS) entry which is preliminary data.</text>
</comment>
<sequence>MNHRVSHQIITRDRDGRVISSPLQLATSFTTRLRGLMGRRGLDPEEGLLLSPCSDIHTFGMKFAIDVIFLDKQLNVVGLRPECRPRRFFRGGRNAAIALETAAGRIAATGLEIGDTLRLSRTDSHG</sequence>